<reference evidence="3" key="2">
    <citation type="submission" date="2024-02" db="EMBL/GenBank/DDBJ databases">
        <title>Comparative genomics of Cryptococcus and Kwoniella reveals pathogenesis evolution and contrasting modes of karyotype evolution via chromosome fusion or intercentromeric recombination.</title>
        <authorList>
            <person name="Coelho M.A."/>
            <person name="David-Palma M."/>
            <person name="Shea T."/>
            <person name="Bowers K."/>
            <person name="McGinley-Smith S."/>
            <person name="Mohammad A.W."/>
            <person name="Gnirke A."/>
            <person name="Yurkov A.M."/>
            <person name="Nowrousian M."/>
            <person name="Sun S."/>
            <person name="Cuomo C.A."/>
            <person name="Heitman J."/>
        </authorList>
    </citation>
    <scope>NUCLEOTIDE SEQUENCE</scope>
    <source>
        <strain evidence="3">CBS 10737</strain>
    </source>
</reference>
<evidence type="ECO:0000259" key="2">
    <source>
        <dbReference type="Pfam" id="PF00294"/>
    </source>
</evidence>
<dbReference type="Gene3D" id="3.40.1190.20">
    <property type="match status" value="1"/>
</dbReference>
<sequence length="458" mass="50192">MNHSQAGPSSPRLAPPTFASIGTVLIDAFDSPPRPILDTVPSPDQSFKTSSARHDTQGAGLPTPPTPPTPEKNESSANITQATSINSTQLPRANPPIRPLRAQNYLATPITSPATSSGPSTPQLSLDDSSEPNLDEIYEMLGGGALYALVGARLWLPPSQLRTLVDRAPESENSELPSDAEDKLKALGEDIWVWNRAEGSKMIRARIRYEGDVRFFQPIVQARHRTMAQIYQSPLFGAEYLHISPPYSPENVFNLLEEMKTIEENAENQNWKPKIVFEPTPPSCHPGQREWLEKIVPNIEVLSPNHEEIFSILGIPLIDMSSMEFISTVEGIIKYFLDEIGIGKDGQGVMIVRCGKLGACIGTKQKGLRWCPAYFQGKDQVKVKDVTGAGNSFLGGFVAGLSLANGDPYEAVLHGTVSASFVVQQFGLPILSSIEGVERWNDDSPQSRLEELRKRLSQ</sequence>
<evidence type="ECO:0000313" key="3">
    <source>
        <dbReference type="EMBL" id="WWC72762.1"/>
    </source>
</evidence>
<dbReference type="GeneID" id="30175754"/>
<feature type="region of interest" description="Disordered" evidence="1">
    <location>
        <begin position="28"/>
        <end position="97"/>
    </location>
</feature>
<protein>
    <recommendedName>
        <fullName evidence="2">Carbohydrate kinase PfkB domain-containing protein</fullName>
    </recommendedName>
</protein>
<dbReference type="InterPro" id="IPR029056">
    <property type="entry name" value="Ribokinase-like"/>
</dbReference>
<feature type="compositionally biased region" description="Polar residues" evidence="1">
    <location>
        <begin position="75"/>
        <end position="91"/>
    </location>
</feature>
<feature type="domain" description="Carbohydrate kinase PfkB" evidence="2">
    <location>
        <begin position="231"/>
        <end position="427"/>
    </location>
</feature>
<dbReference type="AlphaFoldDB" id="A0AAJ8L9L4"/>
<name>A0AAJ8L9L4_9TREE</name>
<gene>
    <name evidence="3" type="ORF">I206_106726</name>
</gene>
<evidence type="ECO:0000313" key="4">
    <source>
        <dbReference type="Proteomes" id="UP000094020"/>
    </source>
</evidence>
<reference evidence="3" key="1">
    <citation type="submission" date="2013-07" db="EMBL/GenBank/DDBJ databases">
        <authorList>
            <consortium name="The Broad Institute Genome Sequencing Platform"/>
            <person name="Cuomo C."/>
            <person name="Litvintseva A."/>
            <person name="Chen Y."/>
            <person name="Heitman J."/>
            <person name="Sun S."/>
            <person name="Springer D."/>
            <person name="Dromer F."/>
            <person name="Young S.K."/>
            <person name="Zeng Q."/>
            <person name="Gargeya S."/>
            <person name="Fitzgerald M."/>
            <person name="Abouelleil A."/>
            <person name="Alvarado L."/>
            <person name="Berlin A.M."/>
            <person name="Chapman S.B."/>
            <person name="Dewar J."/>
            <person name="Goldberg J."/>
            <person name="Griggs A."/>
            <person name="Gujja S."/>
            <person name="Hansen M."/>
            <person name="Howarth C."/>
            <person name="Imamovic A."/>
            <person name="Larimer J."/>
            <person name="McCowan C."/>
            <person name="Murphy C."/>
            <person name="Pearson M."/>
            <person name="Priest M."/>
            <person name="Roberts A."/>
            <person name="Saif S."/>
            <person name="Shea T."/>
            <person name="Sykes S."/>
            <person name="Wortman J."/>
            <person name="Nusbaum C."/>
            <person name="Birren B."/>
        </authorList>
    </citation>
    <scope>NUCLEOTIDE SEQUENCE</scope>
    <source>
        <strain evidence="3">CBS 10737</strain>
    </source>
</reference>
<proteinExistence type="predicted"/>
<dbReference type="EMBL" id="CP144527">
    <property type="protein sequence ID" value="WWC72762.1"/>
    <property type="molecule type" value="Genomic_DNA"/>
</dbReference>
<dbReference type="KEGG" id="kpin:30175754"/>
<dbReference type="Pfam" id="PF00294">
    <property type="entry name" value="PfkB"/>
    <property type="match status" value="1"/>
</dbReference>
<organism evidence="3 4">
    <name type="scientific">Kwoniella pini CBS 10737</name>
    <dbReference type="NCBI Taxonomy" id="1296096"/>
    <lineage>
        <taxon>Eukaryota</taxon>
        <taxon>Fungi</taxon>
        <taxon>Dikarya</taxon>
        <taxon>Basidiomycota</taxon>
        <taxon>Agaricomycotina</taxon>
        <taxon>Tremellomycetes</taxon>
        <taxon>Tremellales</taxon>
        <taxon>Cryptococcaceae</taxon>
        <taxon>Kwoniella</taxon>
    </lineage>
</organism>
<dbReference type="RefSeq" id="XP_019007751.2">
    <property type="nucleotide sequence ID" value="XM_019159079.2"/>
</dbReference>
<evidence type="ECO:0000256" key="1">
    <source>
        <dbReference type="SAM" id="MobiDB-lite"/>
    </source>
</evidence>
<dbReference type="InterPro" id="IPR011611">
    <property type="entry name" value="PfkB_dom"/>
</dbReference>
<dbReference type="SUPFAM" id="SSF53613">
    <property type="entry name" value="Ribokinase-like"/>
    <property type="match status" value="1"/>
</dbReference>
<keyword evidence="4" id="KW-1185">Reference proteome</keyword>
<accession>A0AAJ8L9L4</accession>
<dbReference type="PANTHER" id="PTHR47098">
    <property type="entry name" value="PROTEIN MAK32"/>
    <property type="match status" value="1"/>
</dbReference>
<feature type="region of interest" description="Disordered" evidence="1">
    <location>
        <begin position="109"/>
        <end position="130"/>
    </location>
</feature>
<dbReference type="PANTHER" id="PTHR47098:SF2">
    <property type="entry name" value="PROTEIN MAK32"/>
    <property type="match status" value="1"/>
</dbReference>
<feature type="compositionally biased region" description="Low complexity" evidence="1">
    <location>
        <begin position="109"/>
        <end position="122"/>
    </location>
</feature>
<dbReference type="Proteomes" id="UP000094020">
    <property type="component" value="Chromosome 9"/>
</dbReference>